<dbReference type="HOGENOM" id="CLU_1078728_0_0_1"/>
<evidence type="ECO:0000313" key="2">
    <source>
        <dbReference type="EMBL" id="EFX68680.1"/>
    </source>
</evidence>
<dbReference type="EMBL" id="GL732650">
    <property type="protein sequence ID" value="EFX68680.1"/>
    <property type="molecule type" value="Genomic_DNA"/>
</dbReference>
<evidence type="ECO:0000313" key="3">
    <source>
        <dbReference type="Proteomes" id="UP000000305"/>
    </source>
</evidence>
<protein>
    <submittedName>
        <fullName evidence="2">Uncharacterized protein</fullName>
    </submittedName>
</protein>
<dbReference type="AlphaFoldDB" id="E9HHS2"/>
<sequence>MAVVFISCSKNSEPKRLFKCPHLKTEVSAEKKLGDGDGHVHHALRNAGSTSPEFSANDSDNVHMSCLRISPMLYIELMIDHDTVLRLAWQRTVQQPQQQRTVSRHDVSMNSINPRISIERRYLYPRSRKNDFAVNGSAKIARSTTERVVMHDSVNLESAHPAEFQITPSGRNRHECYTQSYCMSFVRSLFHIHLTLLSFGFLLSGLFVPDVPSGLSSLSPFRLFWRPFGALYGLALRKSEKREWDIRVTIRTPAALPA</sequence>
<feature type="region of interest" description="Disordered" evidence="1">
    <location>
        <begin position="34"/>
        <end position="56"/>
    </location>
</feature>
<feature type="compositionally biased region" description="Polar residues" evidence="1">
    <location>
        <begin position="47"/>
        <end position="56"/>
    </location>
</feature>
<reference evidence="2 3" key="1">
    <citation type="journal article" date="2011" name="Science">
        <title>The ecoresponsive genome of Daphnia pulex.</title>
        <authorList>
            <person name="Colbourne J.K."/>
            <person name="Pfrender M.E."/>
            <person name="Gilbert D."/>
            <person name="Thomas W.K."/>
            <person name="Tucker A."/>
            <person name="Oakley T.H."/>
            <person name="Tokishita S."/>
            <person name="Aerts A."/>
            <person name="Arnold G.J."/>
            <person name="Basu M.K."/>
            <person name="Bauer D.J."/>
            <person name="Caceres C.E."/>
            <person name="Carmel L."/>
            <person name="Casola C."/>
            <person name="Choi J.H."/>
            <person name="Detter J.C."/>
            <person name="Dong Q."/>
            <person name="Dusheyko S."/>
            <person name="Eads B.D."/>
            <person name="Frohlich T."/>
            <person name="Geiler-Samerotte K.A."/>
            <person name="Gerlach D."/>
            <person name="Hatcher P."/>
            <person name="Jogdeo S."/>
            <person name="Krijgsveld J."/>
            <person name="Kriventseva E.V."/>
            <person name="Kultz D."/>
            <person name="Laforsch C."/>
            <person name="Lindquist E."/>
            <person name="Lopez J."/>
            <person name="Manak J.R."/>
            <person name="Muller J."/>
            <person name="Pangilinan J."/>
            <person name="Patwardhan R.P."/>
            <person name="Pitluck S."/>
            <person name="Pritham E.J."/>
            <person name="Rechtsteiner A."/>
            <person name="Rho M."/>
            <person name="Rogozin I.B."/>
            <person name="Sakarya O."/>
            <person name="Salamov A."/>
            <person name="Schaack S."/>
            <person name="Shapiro H."/>
            <person name="Shiga Y."/>
            <person name="Skalitzky C."/>
            <person name="Smith Z."/>
            <person name="Souvorov A."/>
            <person name="Sung W."/>
            <person name="Tang Z."/>
            <person name="Tsuchiya D."/>
            <person name="Tu H."/>
            <person name="Vos H."/>
            <person name="Wang M."/>
            <person name="Wolf Y.I."/>
            <person name="Yamagata H."/>
            <person name="Yamada T."/>
            <person name="Ye Y."/>
            <person name="Shaw J.R."/>
            <person name="Andrews J."/>
            <person name="Crease T.J."/>
            <person name="Tang H."/>
            <person name="Lucas S.M."/>
            <person name="Robertson H.M."/>
            <person name="Bork P."/>
            <person name="Koonin E.V."/>
            <person name="Zdobnov E.M."/>
            <person name="Grigoriev I.V."/>
            <person name="Lynch M."/>
            <person name="Boore J.L."/>
        </authorList>
    </citation>
    <scope>NUCLEOTIDE SEQUENCE [LARGE SCALE GENOMIC DNA]</scope>
</reference>
<proteinExistence type="predicted"/>
<dbReference type="KEGG" id="dpx:DAPPUDRAFT_259734"/>
<dbReference type="InParanoid" id="E9HHS2"/>
<evidence type="ECO:0000256" key="1">
    <source>
        <dbReference type="SAM" id="MobiDB-lite"/>
    </source>
</evidence>
<dbReference type="OrthoDB" id="10630791at2759"/>
<dbReference type="Proteomes" id="UP000000305">
    <property type="component" value="Unassembled WGS sequence"/>
</dbReference>
<gene>
    <name evidence="2" type="ORF">DAPPUDRAFT_259734</name>
</gene>
<accession>E9HHS2</accession>
<organism evidence="2 3">
    <name type="scientific">Daphnia pulex</name>
    <name type="common">Water flea</name>
    <dbReference type="NCBI Taxonomy" id="6669"/>
    <lineage>
        <taxon>Eukaryota</taxon>
        <taxon>Metazoa</taxon>
        <taxon>Ecdysozoa</taxon>
        <taxon>Arthropoda</taxon>
        <taxon>Crustacea</taxon>
        <taxon>Branchiopoda</taxon>
        <taxon>Diplostraca</taxon>
        <taxon>Cladocera</taxon>
        <taxon>Anomopoda</taxon>
        <taxon>Daphniidae</taxon>
        <taxon>Daphnia</taxon>
    </lineage>
</organism>
<keyword evidence="3" id="KW-1185">Reference proteome</keyword>
<name>E9HHS2_DAPPU</name>